<evidence type="ECO:0000256" key="3">
    <source>
        <dbReference type="ARBA" id="ARBA00006972"/>
    </source>
</evidence>
<dbReference type="Proteomes" id="UP001280581">
    <property type="component" value="Unassembled WGS sequence"/>
</dbReference>
<name>A0AAN6LVP7_9PLEO</name>
<protein>
    <recommendedName>
        <fullName evidence="15">Ribosome quality control complex subunit 2</fullName>
    </recommendedName>
    <alternativeName>
        <fullName evidence="16">Zeta-coat protein</fullName>
    </alternativeName>
</protein>
<feature type="domain" description="NFACT RNA-binding" evidence="20">
    <location>
        <begin position="818"/>
        <end position="931"/>
    </location>
</feature>
<evidence type="ECO:0000256" key="15">
    <source>
        <dbReference type="ARBA" id="ARBA00070414"/>
    </source>
</evidence>
<keyword evidence="12" id="KW-0472">Membrane</keyword>
<evidence type="ECO:0000256" key="18">
    <source>
        <dbReference type="SAM" id="SignalP"/>
    </source>
</evidence>
<dbReference type="PANTHER" id="PTHR15239:SF6">
    <property type="entry name" value="RIBOSOME QUALITY CONTROL COMPLEX SUBUNIT NEMF"/>
    <property type="match status" value="1"/>
</dbReference>
<dbReference type="Pfam" id="PF05670">
    <property type="entry name" value="NFACT-R_1"/>
    <property type="match status" value="1"/>
</dbReference>
<evidence type="ECO:0000256" key="11">
    <source>
        <dbReference type="ARBA" id="ARBA00023054"/>
    </source>
</evidence>
<evidence type="ECO:0000259" key="20">
    <source>
        <dbReference type="Pfam" id="PF05670"/>
    </source>
</evidence>
<dbReference type="GO" id="GO:0016192">
    <property type="term" value="P:vesicle-mediated transport"/>
    <property type="evidence" value="ECO:0007669"/>
    <property type="project" value="UniProtKB-KW"/>
</dbReference>
<evidence type="ECO:0000256" key="12">
    <source>
        <dbReference type="ARBA" id="ARBA00023136"/>
    </source>
</evidence>
<evidence type="ECO:0000256" key="13">
    <source>
        <dbReference type="ARBA" id="ARBA00023329"/>
    </source>
</evidence>
<feature type="signal peptide" evidence="18">
    <location>
        <begin position="1"/>
        <end position="17"/>
    </location>
</feature>
<evidence type="ECO:0000256" key="5">
    <source>
        <dbReference type="ARBA" id="ARBA00011775"/>
    </source>
</evidence>
<evidence type="ECO:0000256" key="17">
    <source>
        <dbReference type="SAM" id="MobiDB-lite"/>
    </source>
</evidence>
<dbReference type="FunFam" id="3.30.450.60:FF:000013">
    <property type="entry name" value="Coatomer subunit zeta"/>
    <property type="match status" value="1"/>
</dbReference>
<evidence type="ECO:0000259" key="19">
    <source>
        <dbReference type="Pfam" id="PF01217"/>
    </source>
</evidence>
<dbReference type="GO" id="GO:0043023">
    <property type="term" value="F:ribosomal large subunit binding"/>
    <property type="evidence" value="ECO:0007669"/>
    <property type="project" value="TreeGrafter"/>
</dbReference>
<dbReference type="CDD" id="cd14829">
    <property type="entry name" value="Zeta-COP"/>
    <property type="match status" value="1"/>
</dbReference>
<feature type="region of interest" description="Disordered" evidence="17">
    <location>
        <begin position="705"/>
        <end position="743"/>
    </location>
</feature>
<keyword evidence="23" id="KW-1185">Reference proteome</keyword>
<evidence type="ECO:0000256" key="9">
    <source>
        <dbReference type="ARBA" id="ARBA00022927"/>
    </source>
</evidence>
<dbReference type="Gene3D" id="3.30.450.60">
    <property type="match status" value="1"/>
</dbReference>
<feature type="region of interest" description="Disordered" evidence="17">
    <location>
        <begin position="1360"/>
        <end position="1387"/>
    </location>
</feature>
<dbReference type="GO" id="GO:1990116">
    <property type="term" value="P:ribosome-associated ubiquitin-dependent protein catabolic process"/>
    <property type="evidence" value="ECO:0007669"/>
    <property type="project" value="TreeGrafter"/>
</dbReference>
<dbReference type="InterPro" id="IPR051608">
    <property type="entry name" value="RQC_Subunit_NEMF"/>
</dbReference>
<feature type="compositionally biased region" description="Basic and acidic residues" evidence="17">
    <location>
        <begin position="1224"/>
        <end position="1233"/>
    </location>
</feature>
<evidence type="ECO:0000256" key="16">
    <source>
        <dbReference type="ARBA" id="ARBA00075766"/>
    </source>
</evidence>
<organism evidence="22 23">
    <name type="scientific">Pseudopithomyces chartarum</name>
    <dbReference type="NCBI Taxonomy" id="1892770"/>
    <lineage>
        <taxon>Eukaryota</taxon>
        <taxon>Fungi</taxon>
        <taxon>Dikarya</taxon>
        <taxon>Ascomycota</taxon>
        <taxon>Pezizomycotina</taxon>
        <taxon>Dothideomycetes</taxon>
        <taxon>Pleosporomycetidae</taxon>
        <taxon>Pleosporales</taxon>
        <taxon>Massarineae</taxon>
        <taxon>Didymosphaeriaceae</taxon>
        <taxon>Pseudopithomyces</taxon>
    </lineage>
</organism>
<feature type="compositionally biased region" description="Basic residues" evidence="17">
    <location>
        <begin position="1372"/>
        <end position="1387"/>
    </location>
</feature>
<evidence type="ECO:0000313" key="23">
    <source>
        <dbReference type="Proteomes" id="UP001280581"/>
    </source>
</evidence>
<evidence type="ECO:0000256" key="4">
    <source>
        <dbReference type="ARBA" id="ARBA00008318"/>
    </source>
</evidence>
<dbReference type="InterPro" id="IPR021846">
    <property type="entry name" value="NFACT-C"/>
</dbReference>
<comment type="caution">
    <text evidence="22">The sequence shown here is derived from an EMBL/GenBank/DDBJ whole genome shotgun (WGS) entry which is preliminary data.</text>
</comment>
<dbReference type="Pfam" id="PF01217">
    <property type="entry name" value="Clat_adaptor_s"/>
    <property type="match status" value="1"/>
</dbReference>
<dbReference type="Gene3D" id="2.30.310.10">
    <property type="entry name" value="ibrinogen binding protein from staphylococcus aureus domain"/>
    <property type="match status" value="1"/>
</dbReference>
<keyword evidence="13" id="KW-0968">Cytoplasmic vesicle</keyword>
<dbReference type="InterPro" id="IPR022775">
    <property type="entry name" value="AP_mu_sigma_su"/>
</dbReference>
<evidence type="ECO:0000256" key="1">
    <source>
        <dbReference type="ARBA" id="ARBA00004255"/>
    </source>
</evidence>
<evidence type="ECO:0000256" key="14">
    <source>
        <dbReference type="ARBA" id="ARBA00045555"/>
    </source>
</evidence>
<dbReference type="GO" id="GO:0000139">
    <property type="term" value="C:Golgi membrane"/>
    <property type="evidence" value="ECO:0007669"/>
    <property type="project" value="UniProtKB-SubCell"/>
</dbReference>
<evidence type="ECO:0000256" key="10">
    <source>
        <dbReference type="ARBA" id="ARBA00023034"/>
    </source>
</evidence>
<proteinExistence type="inferred from homology"/>
<dbReference type="PANTHER" id="PTHR15239">
    <property type="entry name" value="NUCLEAR EXPORT MEDIATOR FACTOR NEMF"/>
    <property type="match status" value="1"/>
</dbReference>
<dbReference type="Pfam" id="PF05833">
    <property type="entry name" value="NFACT_N"/>
    <property type="match status" value="1"/>
</dbReference>
<dbReference type="GO" id="GO:1990112">
    <property type="term" value="C:RQC complex"/>
    <property type="evidence" value="ECO:0007669"/>
    <property type="project" value="TreeGrafter"/>
</dbReference>
<keyword evidence="7" id="KW-0963">Cytoplasm</keyword>
<evidence type="ECO:0000313" key="22">
    <source>
        <dbReference type="EMBL" id="KAK3208016.1"/>
    </source>
</evidence>
<keyword evidence="11" id="KW-0175">Coiled coil</keyword>
<comment type="function">
    <text evidence="14">The coatomer is a cytosolic protein complex that binds to dilysine motifs and reversibly associates with Golgi non-clathrin-coated vesicles, which further mediate biosynthetic protein transport from the ER, via the Golgi up to the trans Golgi network. Coatomer complex is required for budding from Golgi membranes, and is essential for the retrograde Golgi-to-ER transport of dilysine-tagged proteins. The zeta subunit may be involved in regulating the coat assembly and, hence, the rate of biosynthetic protein transport due to its association-dissociation properties with the coatomer complex.</text>
</comment>
<dbReference type="GO" id="GO:0000049">
    <property type="term" value="F:tRNA binding"/>
    <property type="evidence" value="ECO:0007669"/>
    <property type="project" value="TreeGrafter"/>
</dbReference>
<dbReference type="Pfam" id="PF11923">
    <property type="entry name" value="NFACT-C"/>
    <property type="match status" value="1"/>
</dbReference>
<accession>A0AAN6LVP7</accession>
<comment type="subcellular location">
    <subcellularLocation>
        <location evidence="2">Cytoplasmic vesicle</location>
        <location evidence="2">COPI-coated vesicle membrane</location>
        <topology evidence="2">Peripheral membrane protein</topology>
        <orientation evidence="2">Cytoplasmic side</orientation>
    </subcellularLocation>
    <subcellularLocation>
        <location evidence="1">Golgi apparatus membrane</location>
        <topology evidence="1">Peripheral membrane protein</topology>
        <orientation evidence="1">Cytoplasmic side</orientation>
    </subcellularLocation>
</comment>
<feature type="compositionally biased region" description="Basic and acidic residues" evidence="17">
    <location>
        <begin position="1194"/>
        <end position="1205"/>
    </location>
</feature>
<dbReference type="FunFam" id="2.30.310.10:FF:000003">
    <property type="entry name" value="Zinc knuckle domain containing protein"/>
    <property type="match status" value="1"/>
</dbReference>
<keyword evidence="6" id="KW-0813">Transport</keyword>
<dbReference type="SUPFAM" id="SSF64356">
    <property type="entry name" value="SNARE-like"/>
    <property type="match status" value="1"/>
</dbReference>
<dbReference type="GO" id="GO:0030663">
    <property type="term" value="C:COPI-coated vesicle membrane"/>
    <property type="evidence" value="ECO:0007669"/>
    <property type="project" value="UniProtKB-SubCell"/>
</dbReference>
<gene>
    <name evidence="22" type="ORF">GRF29_96g1128494</name>
</gene>
<feature type="domain" description="NFACT protein C-terminal" evidence="21">
    <location>
        <begin position="1252"/>
        <end position="1357"/>
    </location>
</feature>
<evidence type="ECO:0000256" key="7">
    <source>
        <dbReference type="ARBA" id="ARBA00022490"/>
    </source>
</evidence>
<feature type="chain" id="PRO_5042819646" description="Ribosome quality control complex subunit 2" evidence="18">
    <location>
        <begin position="18"/>
        <end position="1387"/>
    </location>
</feature>
<keyword evidence="9" id="KW-0653">Protein transport</keyword>
<reference evidence="22 23" key="1">
    <citation type="submission" date="2021-02" db="EMBL/GenBank/DDBJ databases">
        <title>Genome assembly of Pseudopithomyces chartarum.</title>
        <authorList>
            <person name="Jauregui R."/>
            <person name="Singh J."/>
            <person name="Voisey C."/>
        </authorList>
    </citation>
    <scope>NUCLEOTIDE SEQUENCE [LARGE SCALE GENOMIC DNA]</scope>
    <source>
        <strain evidence="22 23">AGR01</strain>
    </source>
</reference>
<evidence type="ECO:0000256" key="2">
    <source>
        <dbReference type="ARBA" id="ARBA00004347"/>
    </source>
</evidence>
<sequence>MSRPLSLFSVSAILVLAIDDGSRILTKYYSNPHPPQGQTDYPGQIAYKTVKDQKSFEKGLLEKTAKQTTDIILYDQKVIVFKMESDVMLYVVGGPEENEVLLYSVVLALRDSLNILLKNSVDKRTVIENYDLVSLAVDELVDDGIILETDPVTIASRVSRPPAQDMTSMKNIDLSEQGFLNAWEFGKRQLAERIRQGLCPCFNTWRDVHGASLVAQKAAFASSSSHLNPTDARAPHILRCTLTQTVTPTYSAMKQRFSSLDVKARTASTLSIACLTISNPHPLLCLPRNCMLIHVQRIFLFKFHKPDHREQLIIESGFRCHLTSYARTTASAPSAFVARLRKYLKTRRVTSVTQVGTDRIIELQFSDGLYRLYFEFYAGGNIVLTDGDLKVLALLRNVEEGAEHEQLRVGLQYNLSLRQNYSGIPDLTKDRLRDGLQKAVDRQKGQAATSAKQAKKQQKDALRKALAVSITECPPLLIDHALHIAEFDSTLKPDEVLADDSLLDKLLSVLQQARHISEDITSTEQIKGYILAKPNPAVTDDKKIGESNTSDKSNLLYDDFHPFQPRQFKQSDYTFLEFNGFNKCVDEFFSSIEGQKLESKLHDRELHAKKKLDQARKEHESRIGGLQQTQELNFRKAEAILANIHRVEEAIAAVNGLIGQGMDWGEIARLIEREQDQGNAVAQLIKLPLKLYENTVTLLLEEADQDEADQEQDEGYETSSVEASSDEEDEPSQAPKKSPPPKVSELYIDIDLGLSAYKNSTEYFEQKKTAKGKEARTVEASEKAMKAHERKVAEDLKKGLKQEKEVLRPVRRQQWFEKFVYFISSDGYLVLGGKDGPQNEIIYRRYLRKGDVYVHADLKGAVPMIIKNKPNTPDSPIPPSTLSQAGHLSVCTSEAWDSKAVMSAWWVKADQVSKTGHGGEYLPTGLFNITGRKEFLPPAQLVVGLAVMFEISEESKARHQKHRVNDPIPSAEPLGELKDEATIQYQGEESDSDEDFPDAKPDSDDDDDDFPDSKLEESDDSDADSETARKVNPLQAAHNISGSSNKEESHDFPTPAQTKSAQKQTNDDSEAVAASEKTSKPGYRHLSARERRLLRKGQPINDIPTPFDTASAGDAGLESDGASGAENEMHSTPKHPATVTTQTSKASKGPLPRGKRAKAKKLAAKYADQDEEDRQLALRLLGAQSGPSAAETVAEEKRSKEEEAAANKQRRREQHLRAQASGKAAEEARKVAHEGNVAPEDDGADDETLIANLNNIDAFIGRPLPDDEILSAIPICAPWSALATYKYKAKMQPGSLKRGKAVKDILSKWDNAGKDAKATDKLSKDVERIWPKEMELIRGWKETEVVSVVSVAKVRVMMAGGRDGGGLSANPKGKKKSARGGRGSKKR</sequence>
<keyword evidence="10" id="KW-0333">Golgi apparatus</keyword>
<comment type="similarity">
    <text evidence="3">Belongs to the adaptor complexes small subunit family.</text>
</comment>
<feature type="region of interest" description="Disordered" evidence="17">
    <location>
        <begin position="956"/>
        <end position="1245"/>
    </location>
</feature>
<dbReference type="InterPro" id="IPR011012">
    <property type="entry name" value="Longin-like_dom_sf"/>
</dbReference>
<feature type="compositionally biased region" description="Basic residues" evidence="17">
    <location>
        <begin position="1153"/>
        <end position="1163"/>
    </location>
</feature>
<dbReference type="GO" id="GO:0015031">
    <property type="term" value="P:protein transport"/>
    <property type="evidence" value="ECO:0007669"/>
    <property type="project" value="UniProtKB-KW"/>
</dbReference>
<keyword evidence="8" id="KW-0931">ER-Golgi transport</keyword>
<evidence type="ECO:0000259" key="21">
    <source>
        <dbReference type="Pfam" id="PF11923"/>
    </source>
</evidence>
<feature type="compositionally biased region" description="Polar residues" evidence="17">
    <location>
        <begin position="1055"/>
        <end position="1064"/>
    </location>
</feature>
<feature type="compositionally biased region" description="Acidic residues" evidence="17">
    <location>
        <begin position="705"/>
        <end position="716"/>
    </location>
</feature>
<keyword evidence="18" id="KW-0732">Signal</keyword>
<dbReference type="GO" id="GO:0072344">
    <property type="term" value="P:rescue of stalled ribosome"/>
    <property type="evidence" value="ECO:0007669"/>
    <property type="project" value="TreeGrafter"/>
</dbReference>
<evidence type="ECO:0000256" key="6">
    <source>
        <dbReference type="ARBA" id="ARBA00022448"/>
    </source>
</evidence>
<evidence type="ECO:0000256" key="8">
    <source>
        <dbReference type="ARBA" id="ARBA00022892"/>
    </source>
</evidence>
<comment type="similarity">
    <text evidence="4">Belongs to the NEMF family.</text>
</comment>
<dbReference type="InterPro" id="IPR008532">
    <property type="entry name" value="NFACT_RNA-bd"/>
</dbReference>
<dbReference type="EMBL" id="WVTA01000008">
    <property type="protein sequence ID" value="KAK3208016.1"/>
    <property type="molecule type" value="Genomic_DNA"/>
</dbReference>
<comment type="subunit">
    <text evidence="5">Oligomeric complex that consists of at least the alpha, beta, beta', gamma, delta, epsilon and zeta subunits.</text>
</comment>
<feature type="domain" description="AP complex mu/sigma subunit" evidence="19">
    <location>
        <begin position="10"/>
        <end position="159"/>
    </location>
</feature>